<comment type="caution">
    <text evidence="2">The sequence shown here is derived from an EMBL/GenBank/DDBJ whole genome shotgun (WGS) entry which is preliminary data.</text>
</comment>
<feature type="signal peptide" evidence="1">
    <location>
        <begin position="1"/>
        <end position="26"/>
    </location>
</feature>
<protein>
    <submittedName>
        <fullName evidence="2">Uncharacterized protein</fullName>
    </submittedName>
</protein>
<proteinExistence type="predicted"/>
<dbReference type="Proteomes" id="UP001433088">
    <property type="component" value="Unassembled WGS sequence"/>
</dbReference>
<keyword evidence="1" id="KW-0732">Signal</keyword>
<keyword evidence="3" id="KW-1185">Reference proteome</keyword>
<organism evidence="2 3">
    <name type="scientific">Megasphaera intestinihominis</name>
    <dbReference type="NCBI Taxonomy" id="3133159"/>
    <lineage>
        <taxon>Bacteria</taxon>
        <taxon>Bacillati</taxon>
        <taxon>Bacillota</taxon>
        <taxon>Negativicutes</taxon>
        <taxon>Veillonellales</taxon>
        <taxon>Veillonellaceae</taxon>
        <taxon>Megasphaera</taxon>
    </lineage>
</organism>
<dbReference type="EMBL" id="JBBMEU010000014">
    <property type="protein sequence ID" value="MEQ2421847.1"/>
    <property type="molecule type" value="Genomic_DNA"/>
</dbReference>
<gene>
    <name evidence="2" type="ORF">WMO23_03740</name>
</gene>
<reference evidence="2 3" key="1">
    <citation type="submission" date="2024-03" db="EMBL/GenBank/DDBJ databases">
        <title>Human intestinal bacterial collection.</title>
        <authorList>
            <person name="Pauvert C."/>
            <person name="Hitch T.C.A."/>
            <person name="Clavel T."/>
        </authorList>
    </citation>
    <scope>NUCLEOTIDE SEQUENCE [LARGE SCALE GENOMIC DNA]</scope>
    <source>
        <strain evidence="2 3">CLA-AA-H81</strain>
    </source>
</reference>
<name>A0ABV1CUM7_9FIRM</name>
<evidence type="ECO:0000313" key="3">
    <source>
        <dbReference type="Proteomes" id="UP001433088"/>
    </source>
</evidence>
<feature type="chain" id="PRO_5045688901" evidence="1">
    <location>
        <begin position="27"/>
        <end position="102"/>
    </location>
</feature>
<evidence type="ECO:0000256" key="1">
    <source>
        <dbReference type="SAM" id="SignalP"/>
    </source>
</evidence>
<feature type="non-terminal residue" evidence="2">
    <location>
        <position position="102"/>
    </location>
</feature>
<accession>A0ABV1CUM7</accession>
<sequence>MKYNHVMRTSCLAALICLSLSAVSWANGPAADSAKASDPAFSVSTVANPIPDEAIKDLEIVEDQGRWLVSDKALEQYGIREADHAKGTYWFRLPKAAADCSS</sequence>
<evidence type="ECO:0000313" key="2">
    <source>
        <dbReference type="EMBL" id="MEQ2421847.1"/>
    </source>
</evidence>